<accession>A0A0V1AER9</accession>
<proteinExistence type="predicted"/>
<dbReference type="EMBL" id="JYDQ01000004">
    <property type="protein sequence ID" value="KRY23297.1"/>
    <property type="molecule type" value="Genomic_DNA"/>
</dbReference>
<evidence type="ECO:0000256" key="1">
    <source>
        <dbReference type="SAM" id="MobiDB-lite"/>
    </source>
</evidence>
<dbReference type="OrthoDB" id="5918133at2759"/>
<keyword evidence="3" id="KW-1185">Reference proteome</keyword>
<reference evidence="2 3" key="1">
    <citation type="submission" date="2015-01" db="EMBL/GenBank/DDBJ databases">
        <title>Evolution of Trichinella species and genotypes.</title>
        <authorList>
            <person name="Korhonen P.K."/>
            <person name="Edoardo P."/>
            <person name="Giuseppe L.R."/>
            <person name="Gasser R.B."/>
        </authorList>
    </citation>
    <scope>NUCLEOTIDE SEQUENCE [LARGE SCALE GENOMIC DNA]</scope>
    <source>
        <strain evidence="2">ISS2496</strain>
    </source>
</reference>
<name>A0A0V1AER9_9BILA</name>
<gene>
    <name evidence="2" type="ORF">T12_15990</name>
</gene>
<dbReference type="Proteomes" id="UP000054783">
    <property type="component" value="Unassembled WGS sequence"/>
</dbReference>
<feature type="compositionally biased region" description="Polar residues" evidence="1">
    <location>
        <begin position="542"/>
        <end position="561"/>
    </location>
</feature>
<sequence length="603" mass="67419">MERLVSSVKVAYRKFFGCCRAKPDELRMLLNDVEGKKSDRQLTIVNREGRPVQGDNPDQAALKMEELEKSGRALVDALDAGIFCGVLHPKVGDVVLVFEVNTPVLSHSLDGFTARAIWIRVMDFVLLRKRGGLLITVPVLYFNELIISNTVIREIANAAGVVAGDEQAFSPLFLFSSDICNPEIGSVATSFQIFQTDYSFLYALKQVMNTFESVEHVHTIIKALKNGYRYMSTKLQQSPILKDFFAKYAVQLKSMPKNDVLITLEFLLREMTSLRDEKITESKALAADAIAEFKRMPDESLLPLIRSRDPHYEFLCQLSEIENAISDAQPAKAVLKLSNLKGEIAALMALKTRKSDFSRLFIECGKVYYCGSGYSVVDMAVSKLFQNCSFSPNEGLSLKAPILGDVYCVIDDINESAKLNFSSEKVRLLSLKVYHDVLFSLSGAASSLNVAVSEMVKNYEAEEKTSERNQKMDVEDEQNHFASVADDEQEPSSVLNGSRKENTTQGAQSTLWDSMSDNFRCFARSAAASNAQHGRYMEFKRTSTPKVRMQQQQHQSTVSDSTMDEGDELPGARNYQTQNNRRPKLIPIPARIPSGMLDLTLDD</sequence>
<evidence type="ECO:0000313" key="2">
    <source>
        <dbReference type="EMBL" id="KRY23297.1"/>
    </source>
</evidence>
<evidence type="ECO:0000313" key="3">
    <source>
        <dbReference type="Proteomes" id="UP000054783"/>
    </source>
</evidence>
<feature type="region of interest" description="Disordered" evidence="1">
    <location>
        <begin position="480"/>
        <end position="508"/>
    </location>
</feature>
<protein>
    <submittedName>
        <fullName evidence="2">Uncharacterized protein</fullName>
    </submittedName>
</protein>
<comment type="caution">
    <text evidence="2">The sequence shown here is derived from an EMBL/GenBank/DDBJ whole genome shotgun (WGS) entry which is preliminary data.</text>
</comment>
<feature type="region of interest" description="Disordered" evidence="1">
    <location>
        <begin position="542"/>
        <end position="585"/>
    </location>
</feature>
<organism evidence="2 3">
    <name type="scientific">Trichinella patagoniensis</name>
    <dbReference type="NCBI Taxonomy" id="990121"/>
    <lineage>
        <taxon>Eukaryota</taxon>
        <taxon>Metazoa</taxon>
        <taxon>Ecdysozoa</taxon>
        <taxon>Nematoda</taxon>
        <taxon>Enoplea</taxon>
        <taxon>Dorylaimia</taxon>
        <taxon>Trichinellida</taxon>
        <taxon>Trichinellidae</taxon>
        <taxon>Trichinella</taxon>
    </lineage>
</organism>
<dbReference type="AlphaFoldDB" id="A0A0V1AER9"/>